<dbReference type="Proteomes" id="UP000317122">
    <property type="component" value="Unassembled WGS sequence"/>
</dbReference>
<comment type="caution">
    <text evidence="7">The sequence shown here is derived from an EMBL/GenBank/DDBJ whole genome shotgun (WGS) entry which is preliminary data.</text>
</comment>
<evidence type="ECO:0000256" key="1">
    <source>
        <dbReference type="ARBA" id="ARBA00004651"/>
    </source>
</evidence>
<feature type="transmembrane region" description="Helical" evidence="6">
    <location>
        <begin position="106"/>
        <end position="130"/>
    </location>
</feature>
<feature type="transmembrane region" description="Helical" evidence="6">
    <location>
        <begin position="74"/>
        <end position="94"/>
    </location>
</feature>
<evidence type="ECO:0000256" key="3">
    <source>
        <dbReference type="ARBA" id="ARBA00022692"/>
    </source>
</evidence>
<organism evidence="7 8">
    <name type="scientific">Mesorhizobium tianshanense</name>
    <dbReference type="NCBI Taxonomy" id="39844"/>
    <lineage>
        <taxon>Bacteria</taxon>
        <taxon>Pseudomonadati</taxon>
        <taxon>Pseudomonadota</taxon>
        <taxon>Alphaproteobacteria</taxon>
        <taxon>Hyphomicrobiales</taxon>
        <taxon>Phyllobacteriaceae</taxon>
        <taxon>Mesorhizobium</taxon>
    </lineage>
</organism>
<dbReference type="EMBL" id="VLKT01000027">
    <property type="protein sequence ID" value="TWI33050.1"/>
    <property type="molecule type" value="Genomic_DNA"/>
</dbReference>
<evidence type="ECO:0000256" key="4">
    <source>
        <dbReference type="ARBA" id="ARBA00022989"/>
    </source>
</evidence>
<evidence type="ECO:0000256" key="6">
    <source>
        <dbReference type="SAM" id="Phobius"/>
    </source>
</evidence>
<dbReference type="AlphaFoldDB" id="A0A562NLU9"/>
<keyword evidence="5 6" id="KW-0472">Membrane</keyword>
<feature type="transmembrane region" description="Helical" evidence="6">
    <location>
        <begin position="150"/>
        <end position="175"/>
    </location>
</feature>
<name>A0A562NLU9_9HYPH</name>
<keyword evidence="4 6" id="KW-1133">Transmembrane helix</keyword>
<feature type="transmembrane region" description="Helical" evidence="6">
    <location>
        <begin position="191"/>
        <end position="212"/>
    </location>
</feature>
<gene>
    <name evidence="7" type="ORF">IQ26_04260</name>
</gene>
<reference evidence="7 8" key="1">
    <citation type="journal article" date="2015" name="Stand. Genomic Sci.">
        <title>Genomic Encyclopedia of Bacterial and Archaeal Type Strains, Phase III: the genomes of soil and plant-associated and newly described type strains.</title>
        <authorList>
            <person name="Whitman W.B."/>
            <person name="Woyke T."/>
            <person name="Klenk H.P."/>
            <person name="Zhou Y."/>
            <person name="Lilburn T.G."/>
            <person name="Beck B.J."/>
            <person name="De Vos P."/>
            <person name="Vandamme P."/>
            <person name="Eisen J.A."/>
            <person name="Garrity G."/>
            <person name="Hugenholtz P."/>
            <person name="Kyrpides N.C."/>
        </authorList>
    </citation>
    <scope>NUCLEOTIDE SEQUENCE [LARGE SCALE GENOMIC DNA]</scope>
    <source>
        <strain evidence="7 8">CGMCC 1.2546</strain>
    </source>
</reference>
<keyword evidence="3 6" id="KW-0812">Transmembrane</keyword>
<evidence type="ECO:0000256" key="2">
    <source>
        <dbReference type="ARBA" id="ARBA00022475"/>
    </source>
</evidence>
<feature type="transmembrane region" description="Helical" evidence="6">
    <location>
        <begin position="261"/>
        <end position="282"/>
    </location>
</feature>
<sequence>MKGMEHPESRTVLLKRTENGQRAATHDRRIMNWRRYFWPVVGIAAVVFSLWLLLHELRGISLDDVWDGIVAIPARGWLLAALSSVVAYASLAGYDHIALLHIGKKVSWLFVTLCSFTTYALSHNIGGSVFSGAVIRYRAYGTRGLTGQDVGILVAICWITFVLSTILVSGLVLVFEPEIIDRFSGASHHGLAIAAGLAMLLLVAAYVFGSWLHLRPLKIGSFQIHYPALPIVARQLLIGPIELLAAAAIIYFVLPAAGNPGYFVVLGVFLVSFSVAQISHAPGGLGVLEVVFLTGLSHMDPVGVLAALLVFRLFYLIIPLVIALGVVLYFEHSQLGRDGD</sequence>
<dbReference type="Pfam" id="PF03706">
    <property type="entry name" value="LPG_synthase_TM"/>
    <property type="match status" value="1"/>
</dbReference>
<feature type="transmembrane region" description="Helical" evidence="6">
    <location>
        <begin position="302"/>
        <end position="330"/>
    </location>
</feature>
<evidence type="ECO:0000313" key="8">
    <source>
        <dbReference type="Proteomes" id="UP000317122"/>
    </source>
</evidence>
<keyword evidence="2" id="KW-1003">Cell membrane</keyword>
<feature type="transmembrane region" description="Helical" evidence="6">
    <location>
        <begin position="232"/>
        <end position="254"/>
    </location>
</feature>
<protein>
    <submittedName>
        <fullName evidence="7">Uncharacterized protein</fullName>
    </submittedName>
</protein>
<accession>A0A562NLU9</accession>
<dbReference type="InterPro" id="IPR022791">
    <property type="entry name" value="L-PG_synthase/AglD"/>
</dbReference>
<evidence type="ECO:0000256" key="5">
    <source>
        <dbReference type="ARBA" id="ARBA00023136"/>
    </source>
</evidence>
<feature type="transmembrane region" description="Helical" evidence="6">
    <location>
        <begin position="36"/>
        <end position="54"/>
    </location>
</feature>
<evidence type="ECO:0000313" key="7">
    <source>
        <dbReference type="EMBL" id="TWI33050.1"/>
    </source>
</evidence>
<keyword evidence="8" id="KW-1185">Reference proteome</keyword>
<dbReference type="GO" id="GO:0005886">
    <property type="term" value="C:plasma membrane"/>
    <property type="evidence" value="ECO:0007669"/>
    <property type="project" value="UniProtKB-SubCell"/>
</dbReference>
<comment type="subcellular location">
    <subcellularLocation>
        <location evidence="1">Cell membrane</location>
        <topology evidence="1">Multi-pass membrane protein</topology>
    </subcellularLocation>
</comment>
<proteinExistence type="predicted"/>